<dbReference type="CDD" id="cd06464">
    <property type="entry name" value="ACD_sHsps-like"/>
    <property type="match status" value="1"/>
</dbReference>
<dbReference type="AlphaFoldDB" id="A0AAV5AF46"/>
<dbReference type="SUPFAM" id="SSF49764">
    <property type="entry name" value="HSP20-like chaperones"/>
    <property type="match status" value="1"/>
</dbReference>
<sequence>MSIISYLDDPFYGFTDFNRLFDAAYDARTRNGNQDVIRGTDSPSSLLRPRMDLHESKEKNELTATFELPGMKKEDVSIDLDLQRNRLTVAGQSSLGNELDNEGYSVRERRYGKFSRTIPIPGGLKTLWKFNPVLIGKGRKGQYGPWGSYCPIPEIQWRANVEKDRDPMKSLKWNSILAFTSPKKNLRLTYDSVNGIN</sequence>
<dbReference type="Gene3D" id="2.60.40.790">
    <property type="match status" value="1"/>
</dbReference>
<dbReference type="Proteomes" id="UP001050691">
    <property type="component" value="Unassembled WGS sequence"/>
</dbReference>
<dbReference type="InterPro" id="IPR008978">
    <property type="entry name" value="HSP20-like_chaperone"/>
</dbReference>
<proteinExistence type="predicted"/>
<name>A0AAV5AF46_9AGAM</name>
<feature type="domain" description="SHSP" evidence="1">
    <location>
        <begin position="57"/>
        <end position="125"/>
    </location>
</feature>
<evidence type="ECO:0000313" key="2">
    <source>
        <dbReference type="EMBL" id="GJJ11809.1"/>
    </source>
</evidence>
<dbReference type="Pfam" id="PF00011">
    <property type="entry name" value="HSP20"/>
    <property type="match status" value="1"/>
</dbReference>
<keyword evidence="3" id="KW-1185">Reference proteome</keyword>
<reference evidence="2" key="1">
    <citation type="submission" date="2021-10" db="EMBL/GenBank/DDBJ databases">
        <title>De novo Genome Assembly of Clathrus columnatus (Basidiomycota, Fungi) Using Illumina and Nanopore Sequence Data.</title>
        <authorList>
            <person name="Ogiso-Tanaka E."/>
            <person name="Itagaki H."/>
            <person name="Hosoya T."/>
            <person name="Hosaka K."/>
        </authorList>
    </citation>
    <scope>NUCLEOTIDE SEQUENCE</scope>
    <source>
        <strain evidence="2">MO-923</strain>
    </source>
</reference>
<evidence type="ECO:0000259" key="1">
    <source>
        <dbReference type="Pfam" id="PF00011"/>
    </source>
</evidence>
<protein>
    <recommendedName>
        <fullName evidence="1">SHSP domain-containing protein</fullName>
    </recommendedName>
</protein>
<comment type="caution">
    <text evidence="2">The sequence shown here is derived from an EMBL/GenBank/DDBJ whole genome shotgun (WGS) entry which is preliminary data.</text>
</comment>
<dbReference type="InterPro" id="IPR002068">
    <property type="entry name" value="A-crystallin/Hsp20_dom"/>
</dbReference>
<gene>
    <name evidence="2" type="ORF">Clacol_006047</name>
</gene>
<organism evidence="2 3">
    <name type="scientific">Clathrus columnatus</name>
    <dbReference type="NCBI Taxonomy" id="1419009"/>
    <lineage>
        <taxon>Eukaryota</taxon>
        <taxon>Fungi</taxon>
        <taxon>Dikarya</taxon>
        <taxon>Basidiomycota</taxon>
        <taxon>Agaricomycotina</taxon>
        <taxon>Agaricomycetes</taxon>
        <taxon>Phallomycetidae</taxon>
        <taxon>Phallales</taxon>
        <taxon>Clathraceae</taxon>
        <taxon>Clathrus</taxon>
    </lineage>
</organism>
<dbReference type="EMBL" id="BPWL01000007">
    <property type="protein sequence ID" value="GJJ11809.1"/>
    <property type="molecule type" value="Genomic_DNA"/>
</dbReference>
<accession>A0AAV5AF46</accession>
<evidence type="ECO:0000313" key="3">
    <source>
        <dbReference type="Proteomes" id="UP001050691"/>
    </source>
</evidence>